<dbReference type="InterPro" id="IPR041698">
    <property type="entry name" value="Methyltransf_25"/>
</dbReference>
<accession>A0A150IRM6</accession>
<proteinExistence type="predicted"/>
<evidence type="ECO:0000256" key="1">
    <source>
        <dbReference type="ARBA" id="ARBA00022603"/>
    </source>
</evidence>
<name>A0A150IK30_9EURY</name>
<evidence type="ECO:0000313" key="4">
    <source>
        <dbReference type="EMBL" id="KYC45353.1"/>
    </source>
</evidence>
<evidence type="ECO:0000313" key="6">
    <source>
        <dbReference type="EMBL" id="KYC50405.1"/>
    </source>
</evidence>
<evidence type="ECO:0000259" key="3">
    <source>
        <dbReference type="Pfam" id="PF13649"/>
    </source>
</evidence>
<dbReference type="EMBL" id="LNGF01000022">
    <property type="protein sequence ID" value="KYC47505.1"/>
    <property type="molecule type" value="Genomic_DNA"/>
</dbReference>
<dbReference type="AlphaFoldDB" id="A0A150IK30"/>
<dbReference type="Proteomes" id="UP000092401">
    <property type="component" value="Unassembled WGS sequence"/>
</dbReference>
<dbReference type="InterPro" id="IPR029063">
    <property type="entry name" value="SAM-dependent_MTases_sf"/>
</dbReference>
<comment type="caution">
    <text evidence="4">The sequence shown here is derived from an EMBL/GenBank/DDBJ whole genome shotgun (WGS) entry which is preliminary data.</text>
</comment>
<evidence type="ECO:0000256" key="2">
    <source>
        <dbReference type="ARBA" id="ARBA00022679"/>
    </source>
</evidence>
<dbReference type="PANTHER" id="PTHR43861:SF1">
    <property type="entry name" value="TRANS-ACONITATE 2-METHYLTRANSFERASE"/>
    <property type="match status" value="1"/>
</dbReference>
<sequence>MGSHEDKKHWYDGKLYNYFIDPATEETRRIISSLIEDNSNVIDIGCGTGSLALFLSKKCNNVLGLELSKKMVSYANSIKQERKIINVHFLHGTAENVSQLTNERFDYAIFSLSLHEMKSETRIKALEEIKKIANSIIIYDYLVKKNTSFKGVLNSTIEFLAGKDHFENYKSFQKENGIFGLLEKNGFMVEKIIIDKDTYAAVKAKLK</sequence>
<dbReference type="Gene3D" id="3.40.50.150">
    <property type="entry name" value="Vaccinia Virus protein VP39"/>
    <property type="match status" value="1"/>
</dbReference>
<evidence type="ECO:0000313" key="8">
    <source>
        <dbReference type="Proteomes" id="UP000092401"/>
    </source>
</evidence>
<dbReference type="CDD" id="cd02440">
    <property type="entry name" value="AdoMet_MTases"/>
    <property type="match status" value="1"/>
</dbReference>
<dbReference type="EMBL" id="LNGE01000021">
    <property type="protein sequence ID" value="KYC45353.1"/>
    <property type="molecule type" value="Genomic_DNA"/>
</dbReference>
<dbReference type="Proteomes" id="UP000092403">
    <property type="component" value="Unassembled WGS sequence"/>
</dbReference>
<dbReference type="GO" id="GO:0032259">
    <property type="term" value="P:methylation"/>
    <property type="evidence" value="ECO:0007669"/>
    <property type="project" value="UniProtKB-KW"/>
</dbReference>
<dbReference type="EMBL" id="LNJC01000014">
    <property type="protein sequence ID" value="KYC50405.1"/>
    <property type="molecule type" value="Genomic_DNA"/>
</dbReference>
<reference evidence="7 8" key="1">
    <citation type="journal article" date="2016" name="ISME J.">
        <title>Chasing the elusive Euryarchaeota class WSA2: genomes reveal a uniquely fastidious methyl-reducing methanogen.</title>
        <authorList>
            <person name="Nobu M.K."/>
            <person name="Narihiro T."/>
            <person name="Kuroda K."/>
            <person name="Mei R."/>
            <person name="Liu W.T."/>
        </authorList>
    </citation>
    <scope>NUCLEOTIDE SEQUENCE [LARGE SCALE GENOMIC DNA]</scope>
    <source>
        <strain evidence="4">B03fssc0709_Meth_Bin005</strain>
        <strain evidence="5">B15fssc0709_Meth_Bin003</strain>
        <strain evidence="6">BMIXfssc0709_Meth_Bin006</strain>
    </source>
</reference>
<dbReference type="PANTHER" id="PTHR43861">
    <property type="entry name" value="TRANS-ACONITATE 2-METHYLTRANSFERASE-RELATED"/>
    <property type="match status" value="1"/>
</dbReference>
<feature type="domain" description="Methyltransferase" evidence="3">
    <location>
        <begin position="41"/>
        <end position="132"/>
    </location>
</feature>
<evidence type="ECO:0000313" key="7">
    <source>
        <dbReference type="Proteomes" id="UP000091929"/>
    </source>
</evidence>
<dbReference type="Pfam" id="PF13649">
    <property type="entry name" value="Methyltransf_25"/>
    <property type="match status" value="1"/>
</dbReference>
<gene>
    <name evidence="4" type="ORF">APG10_00925</name>
    <name evidence="5" type="ORF">APG11_01105</name>
    <name evidence="6" type="ORF">APG12_00833</name>
</gene>
<organism evidence="4 8">
    <name type="scientific">Candidatus Methanofastidiosum methylothiophilum</name>
    <dbReference type="NCBI Taxonomy" id="1705564"/>
    <lineage>
        <taxon>Archaea</taxon>
        <taxon>Methanobacteriati</taxon>
        <taxon>Methanobacteriota</taxon>
        <taxon>Stenosarchaea group</taxon>
        <taxon>Candidatus Methanofastidiosia</taxon>
        <taxon>Candidatus Methanofastidiosales</taxon>
        <taxon>Candidatus Methanofastidiosaceae</taxon>
        <taxon>Candidatus Methanofastidiosum</taxon>
    </lineage>
</organism>
<accession>A0A150IZV1</accession>
<keyword evidence="4" id="KW-0830">Ubiquinone</keyword>
<dbReference type="GO" id="GO:0008168">
    <property type="term" value="F:methyltransferase activity"/>
    <property type="evidence" value="ECO:0007669"/>
    <property type="project" value="UniProtKB-KW"/>
</dbReference>
<dbReference type="SUPFAM" id="SSF53335">
    <property type="entry name" value="S-adenosyl-L-methionine-dependent methyltransferases"/>
    <property type="match status" value="1"/>
</dbReference>
<accession>A0A150IK30</accession>
<protein>
    <submittedName>
        <fullName evidence="4">Ubiquinone/menaquinone biosynthesis methyltransferase</fullName>
    </submittedName>
</protein>
<evidence type="ECO:0000313" key="5">
    <source>
        <dbReference type="EMBL" id="KYC47505.1"/>
    </source>
</evidence>
<keyword evidence="1 4" id="KW-0489">Methyltransferase</keyword>
<dbReference type="Proteomes" id="UP000091929">
    <property type="component" value="Unassembled WGS sequence"/>
</dbReference>
<keyword evidence="2 4" id="KW-0808">Transferase</keyword>